<dbReference type="EMBL" id="BDGE01000080">
    <property type="protein sequence ID" value="GBE94550.1"/>
    <property type="molecule type" value="Genomic_DNA"/>
</dbReference>
<sequence length="67" mass="7281">MASAVLGEIILAPAPGKLGNGNVLAINHRNGRRIIKILQKRSYWATINKKRCGLPSNKVATIKAKDM</sequence>
<keyword evidence="2" id="KW-1185">Reference proteome</keyword>
<comment type="caution">
    <text evidence="1">The sequence shown here is derived from an EMBL/GenBank/DDBJ whole genome shotgun (WGS) entry which is preliminary data.</text>
</comment>
<protein>
    <submittedName>
        <fullName evidence="1">Uncharacterized protein</fullName>
    </submittedName>
</protein>
<organism evidence="1 2">
    <name type="scientific">Nostoc cycadae WK-1</name>
    <dbReference type="NCBI Taxonomy" id="1861711"/>
    <lineage>
        <taxon>Bacteria</taxon>
        <taxon>Bacillati</taxon>
        <taxon>Cyanobacteriota</taxon>
        <taxon>Cyanophyceae</taxon>
        <taxon>Nostocales</taxon>
        <taxon>Nostocaceae</taxon>
        <taxon>Nostoc</taxon>
    </lineage>
</organism>
<proteinExistence type="predicted"/>
<evidence type="ECO:0000313" key="2">
    <source>
        <dbReference type="Proteomes" id="UP000236527"/>
    </source>
</evidence>
<reference evidence="2" key="1">
    <citation type="journal article" date="2018" name="Genome Announc.">
        <title>Draft Genome Sequence of the Nitrogen-Fixing and Hormogonia-Inducing Cyanobacterium Nostoc cycadae Strain WK-1, Isolated from the Coralloid Roots of Cycas revoluta.</title>
        <authorList>
            <person name="Kanesaki Y."/>
            <person name="Hirose M."/>
            <person name="Hirose Y."/>
            <person name="Fujisawa T."/>
            <person name="Nakamura Y."/>
            <person name="Watanabe S."/>
            <person name="Matsunaga S."/>
            <person name="Uchida H."/>
            <person name="Murakami A."/>
        </authorList>
    </citation>
    <scope>NUCLEOTIDE SEQUENCE [LARGE SCALE GENOMIC DNA]</scope>
    <source>
        <strain evidence="2">WK-1</strain>
    </source>
</reference>
<dbReference type="AlphaFoldDB" id="A0A2H6LMW0"/>
<evidence type="ECO:0000313" key="1">
    <source>
        <dbReference type="EMBL" id="GBE94550.1"/>
    </source>
</evidence>
<dbReference type="Proteomes" id="UP000236527">
    <property type="component" value="Unassembled WGS sequence"/>
</dbReference>
<name>A0A2H6LMW0_9NOSO</name>
<accession>A0A2H6LMW0</accession>
<gene>
    <name evidence="1" type="ORF">NCWK1_4327</name>
</gene>